<dbReference type="PATRIC" id="fig|263475.3.peg.4273"/>
<gene>
    <name evidence="1" type="ORF">AMD00_15000</name>
</gene>
<dbReference type="AlphaFoldDB" id="A0A0M0LEW1"/>
<evidence type="ECO:0000313" key="1">
    <source>
        <dbReference type="EMBL" id="KOO49640.1"/>
    </source>
</evidence>
<dbReference type="Proteomes" id="UP000036867">
    <property type="component" value="Unassembled WGS sequence"/>
</dbReference>
<evidence type="ECO:0008006" key="3">
    <source>
        <dbReference type="Google" id="ProtNLM"/>
    </source>
</evidence>
<evidence type="ECO:0000313" key="2">
    <source>
        <dbReference type="Proteomes" id="UP000036867"/>
    </source>
</evidence>
<dbReference type="Pfam" id="PF10850">
    <property type="entry name" value="DUF2653"/>
    <property type="match status" value="1"/>
</dbReference>
<keyword evidence="2" id="KW-1185">Reference proteome</keyword>
<sequence length="96" mass="10711">MEQIIIPEQDIINAICLFQARNKNVMPEDVEVELAYDDDEGFSAESFIRGQVEVISEAGLIAAVRLWISEFLNRDPFASGIELVLDDEEGIIAVVN</sequence>
<proteinExistence type="predicted"/>
<dbReference type="EMBL" id="LILB01000005">
    <property type="protein sequence ID" value="KOO49640.1"/>
    <property type="molecule type" value="Genomic_DNA"/>
</dbReference>
<comment type="caution">
    <text evidence="1">The sequence shown here is derived from an EMBL/GenBank/DDBJ whole genome shotgun (WGS) entry which is preliminary data.</text>
</comment>
<dbReference type="RefSeq" id="WP_053417813.1">
    <property type="nucleotide sequence ID" value="NZ_JBCMHV010000008.1"/>
</dbReference>
<reference evidence="2" key="1">
    <citation type="submission" date="2015-08" db="EMBL/GenBank/DDBJ databases">
        <title>Fjat-10028 dsm 16317.</title>
        <authorList>
            <person name="Liu B."/>
            <person name="Wang J."/>
            <person name="Zhu Y."/>
            <person name="Liu G."/>
            <person name="Chen Q."/>
            <person name="Chen Z."/>
            <person name="Lan J."/>
            <person name="Che J."/>
            <person name="Ge C."/>
            <person name="Shi H."/>
            <person name="Pan Z."/>
            <person name="Liu X."/>
        </authorList>
    </citation>
    <scope>NUCLEOTIDE SEQUENCE [LARGE SCALE GENOMIC DNA]</scope>
    <source>
        <strain evidence="2">DSM 16317</strain>
    </source>
</reference>
<accession>A0A0M0LEW1</accession>
<dbReference type="STRING" id="263475.AMD00_15000"/>
<dbReference type="GeneID" id="301137405"/>
<name>A0A0M0LEW1_9BACL</name>
<dbReference type="OrthoDB" id="2360753at2"/>
<organism evidence="1 2">
    <name type="scientific">Viridibacillus arvi</name>
    <dbReference type="NCBI Taxonomy" id="263475"/>
    <lineage>
        <taxon>Bacteria</taxon>
        <taxon>Bacillati</taxon>
        <taxon>Bacillota</taxon>
        <taxon>Bacilli</taxon>
        <taxon>Bacillales</taxon>
        <taxon>Caryophanaceae</taxon>
        <taxon>Viridibacillus</taxon>
    </lineage>
</organism>
<dbReference type="InterPro" id="IPR020516">
    <property type="entry name" value="Uncharacterised_YxcD"/>
</dbReference>
<protein>
    <recommendedName>
        <fullName evidence="3">DUF2653 domain-containing protein</fullName>
    </recommendedName>
</protein>